<dbReference type="InterPro" id="IPR003409">
    <property type="entry name" value="MORN"/>
</dbReference>
<dbReference type="InParanoid" id="A0A6P9C769"/>
<evidence type="ECO:0000256" key="1">
    <source>
        <dbReference type="ARBA" id="ARBA00022737"/>
    </source>
</evidence>
<dbReference type="PANTHER" id="PTHR43215">
    <property type="entry name" value="RADIAL SPOKE HEAD 1 HOMOLOG"/>
    <property type="match status" value="1"/>
</dbReference>
<dbReference type="CTD" id="79906"/>
<proteinExistence type="predicted"/>
<reference evidence="4" key="1">
    <citation type="submission" date="2025-08" db="UniProtKB">
        <authorList>
            <consortium name="RefSeq"/>
        </authorList>
    </citation>
    <scope>IDENTIFICATION</scope>
    <source>
        <tissue evidence="4">Blood</tissue>
    </source>
</reference>
<dbReference type="PANTHER" id="PTHR43215:SF14">
    <property type="entry name" value="RADIAL SPOKE HEAD 1 HOMOLOG"/>
    <property type="match status" value="1"/>
</dbReference>
<dbReference type="Proteomes" id="UP001652622">
    <property type="component" value="Unplaced"/>
</dbReference>
<keyword evidence="1" id="KW-0677">Repeat</keyword>
<sequence>MAAEGAASYCGEMKDQRRNGYGRYIYPNSFFKYEGQWKQGKKHGHGKLLLKDGSYYEGEFVDGEIVGHGLRYWASTGNTYSGQFLFGELHGHGVFHYGNGGRYEGEFSYGMREGHGSLTEKDGETYQGSFHDNKKHGGGKMTFPNGDKFVGDWILDQRQGHGVLQCSDGTVYEGQWRNDMFNGQGCMIHCSGVIYDGLWHNGSPLGQAKTMAIIGPEVIDASLGSVLTFHIQLQTDNGEVSKSERGRLLEITARIKKITLPETSSHESLEATEKQHFSKFGSPSYPLKLVRSASQSLQSVSLVVSKSGHAGPEAVTSHEKKPGLETKDKGGSYCFGLPRLQRSKHGLVTFRNIPLAFLLVPDPQAGQLPEREVERQSARASTEQMEASTSFMVRRSRSGIATEGWKSRVNESSPNLTPPPPGKIISCRCRCWAQSHKGPNIPGLKKKKLYFSSTQGTSKPPLVALRQVEFWELKSTHVEEAASLGKALRKRLGGLGQKNGKSRVVLDLRPQNWERNSGRKSRS</sequence>
<evidence type="ECO:0000313" key="4">
    <source>
        <dbReference type="RefSeq" id="XP_034279998.1"/>
    </source>
</evidence>
<keyword evidence="3" id="KW-1185">Reference proteome</keyword>
<dbReference type="SMART" id="SM00698">
    <property type="entry name" value="MORN"/>
    <property type="match status" value="8"/>
</dbReference>
<gene>
    <name evidence="4" type="primary">MORN1</name>
</gene>
<dbReference type="OrthoDB" id="423343at2759"/>
<evidence type="ECO:0000256" key="2">
    <source>
        <dbReference type="SAM" id="MobiDB-lite"/>
    </source>
</evidence>
<dbReference type="GeneID" id="117669574"/>
<dbReference type="SUPFAM" id="SSF82185">
    <property type="entry name" value="Histone H3 K4-specific methyltransferase SET7/9 N-terminal domain"/>
    <property type="match status" value="2"/>
</dbReference>
<evidence type="ECO:0000313" key="3">
    <source>
        <dbReference type="Proteomes" id="UP001652622"/>
    </source>
</evidence>
<name>A0A6P9C769_PANGU</name>
<dbReference type="KEGG" id="pgut:117669574"/>
<dbReference type="GO" id="GO:0005829">
    <property type="term" value="C:cytosol"/>
    <property type="evidence" value="ECO:0007669"/>
    <property type="project" value="TreeGrafter"/>
</dbReference>
<dbReference type="Gene3D" id="2.20.110.10">
    <property type="entry name" value="Histone H3 K4-specific methyltransferase SET7/9 N-terminal domain"/>
    <property type="match status" value="4"/>
</dbReference>
<accession>A0A6P9C769</accession>
<protein>
    <submittedName>
        <fullName evidence="4">MORN repeat-containing protein 1 isoform X1</fullName>
    </submittedName>
</protein>
<dbReference type="AlphaFoldDB" id="A0A6P9C769"/>
<organism evidence="3 4">
    <name type="scientific">Pantherophis guttatus</name>
    <name type="common">Corn snake</name>
    <name type="synonym">Elaphe guttata</name>
    <dbReference type="NCBI Taxonomy" id="94885"/>
    <lineage>
        <taxon>Eukaryota</taxon>
        <taxon>Metazoa</taxon>
        <taxon>Chordata</taxon>
        <taxon>Craniata</taxon>
        <taxon>Vertebrata</taxon>
        <taxon>Euteleostomi</taxon>
        <taxon>Lepidosauria</taxon>
        <taxon>Squamata</taxon>
        <taxon>Bifurcata</taxon>
        <taxon>Unidentata</taxon>
        <taxon>Episquamata</taxon>
        <taxon>Toxicofera</taxon>
        <taxon>Serpentes</taxon>
        <taxon>Colubroidea</taxon>
        <taxon>Colubridae</taxon>
        <taxon>Colubrinae</taxon>
        <taxon>Pantherophis</taxon>
    </lineage>
</organism>
<feature type="region of interest" description="Disordered" evidence="2">
    <location>
        <begin position="494"/>
        <end position="523"/>
    </location>
</feature>
<dbReference type="Pfam" id="PF02493">
    <property type="entry name" value="MORN"/>
    <property type="match status" value="8"/>
</dbReference>
<dbReference type="RefSeq" id="XP_034279998.1">
    <property type="nucleotide sequence ID" value="XM_034424107.2"/>
</dbReference>